<protein>
    <recommendedName>
        <fullName evidence="6">O-antigen ligase-related domain-containing protein</fullName>
    </recommendedName>
</protein>
<feature type="transmembrane region" description="Helical" evidence="5">
    <location>
        <begin position="410"/>
        <end position="433"/>
    </location>
</feature>
<dbReference type="AlphaFoldDB" id="A0A8J3N890"/>
<evidence type="ECO:0000256" key="4">
    <source>
        <dbReference type="ARBA" id="ARBA00023136"/>
    </source>
</evidence>
<feature type="transmembrane region" description="Helical" evidence="5">
    <location>
        <begin position="52"/>
        <end position="78"/>
    </location>
</feature>
<gene>
    <name evidence="7" type="ORF">KSF_080600</name>
</gene>
<dbReference type="PANTHER" id="PTHR37422:SF13">
    <property type="entry name" value="LIPOPOLYSACCHARIDE BIOSYNTHESIS PROTEIN PA4999-RELATED"/>
    <property type="match status" value="1"/>
</dbReference>
<evidence type="ECO:0000256" key="5">
    <source>
        <dbReference type="SAM" id="Phobius"/>
    </source>
</evidence>
<keyword evidence="3 5" id="KW-1133">Transmembrane helix</keyword>
<feature type="transmembrane region" description="Helical" evidence="5">
    <location>
        <begin position="139"/>
        <end position="157"/>
    </location>
</feature>
<evidence type="ECO:0000259" key="6">
    <source>
        <dbReference type="Pfam" id="PF04932"/>
    </source>
</evidence>
<comment type="caution">
    <text evidence="7">The sequence shown here is derived from an EMBL/GenBank/DDBJ whole genome shotgun (WGS) entry which is preliminary data.</text>
</comment>
<keyword evidence="2 5" id="KW-0812">Transmembrane</keyword>
<keyword evidence="4 5" id="KW-0472">Membrane</keyword>
<accession>A0A8J3N890</accession>
<dbReference type="Pfam" id="PF04932">
    <property type="entry name" value="Wzy_C"/>
    <property type="match status" value="1"/>
</dbReference>
<comment type="subcellular location">
    <subcellularLocation>
        <location evidence="1">Membrane</location>
        <topology evidence="1">Multi-pass membrane protein</topology>
    </subcellularLocation>
</comment>
<evidence type="ECO:0000256" key="3">
    <source>
        <dbReference type="ARBA" id="ARBA00022989"/>
    </source>
</evidence>
<feature type="transmembrane region" description="Helical" evidence="5">
    <location>
        <begin position="20"/>
        <end position="40"/>
    </location>
</feature>
<feature type="transmembrane region" description="Helical" evidence="5">
    <location>
        <begin position="472"/>
        <end position="490"/>
    </location>
</feature>
<keyword evidence="8" id="KW-1185">Reference proteome</keyword>
<sequence length="503" mass="56699">MERSVIVSDLLTEQRKRDVWTFVGVAGVALAVTVLLVLAGTSIGPNLALGGLVVLVLVLVIIRWPVVGLFVAAASALFVEESPLRIPIITDELNVFYWPPNLAGQVERPFGYLILFIFLTLLVHNLLKRRKVLQGGQFLLPLLCFLGCVVLGVVHGLATGGIFKIITLEIRPLWYLFLSYLLAYNLMKRYGSLRLFFWLVILAAGVKSLQGVYIYAVVLHGSLTGVRDIMAHEESFFFVSLLLLVFLFIVHYCYRPQFYVALLTLPCVFVALYANQRRTDYLALLAGMVISWLLIFFIKAHARKVLGIGIIVFLVIMTGYVLLFANGSGGFAEPARAVVSIFQPDPQDAASNDYRVRENYDLKFTVNQDPLLGFGFGKPFFQPQLLPDLTVGDPSFGGNPFRYVPHNTIYWIWMRLGYPGFFALWYLFGVVVIRGSLIARKLRDPYLQLVAIYIVAITFIEVFVAYSDYQLFTFRTVIYFGMLMGILLRLPMLDKQKEVSGHN</sequence>
<feature type="transmembrane region" description="Helical" evidence="5">
    <location>
        <begin position="445"/>
        <end position="466"/>
    </location>
</feature>
<feature type="transmembrane region" description="Helical" evidence="5">
    <location>
        <begin position="305"/>
        <end position="325"/>
    </location>
</feature>
<dbReference type="InterPro" id="IPR007016">
    <property type="entry name" value="O-antigen_ligase-rel_domated"/>
</dbReference>
<evidence type="ECO:0000313" key="7">
    <source>
        <dbReference type="EMBL" id="GHO98012.1"/>
    </source>
</evidence>
<dbReference type="GO" id="GO:0016020">
    <property type="term" value="C:membrane"/>
    <property type="evidence" value="ECO:0007669"/>
    <property type="project" value="UniProtKB-SubCell"/>
</dbReference>
<feature type="transmembrane region" description="Helical" evidence="5">
    <location>
        <begin position="236"/>
        <end position="253"/>
    </location>
</feature>
<organism evidence="7 8">
    <name type="scientific">Reticulibacter mediterranei</name>
    <dbReference type="NCBI Taxonomy" id="2778369"/>
    <lineage>
        <taxon>Bacteria</taxon>
        <taxon>Bacillati</taxon>
        <taxon>Chloroflexota</taxon>
        <taxon>Ktedonobacteria</taxon>
        <taxon>Ktedonobacterales</taxon>
        <taxon>Reticulibacteraceae</taxon>
        <taxon>Reticulibacter</taxon>
    </lineage>
</organism>
<name>A0A8J3N890_9CHLR</name>
<evidence type="ECO:0000256" key="1">
    <source>
        <dbReference type="ARBA" id="ARBA00004141"/>
    </source>
</evidence>
<dbReference type="PANTHER" id="PTHR37422">
    <property type="entry name" value="TEICHURONIC ACID BIOSYNTHESIS PROTEIN TUAE"/>
    <property type="match status" value="1"/>
</dbReference>
<dbReference type="EMBL" id="BNJK01000002">
    <property type="protein sequence ID" value="GHO98012.1"/>
    <property type="molecule type" value="Genomic_DNA"/>
</dbReference>
<evidence type="ECO:0000313" key="8">
    <source>
        <dbReference type="Proteomes" id="UP000597444"/>
    </source>
</evidence>
<feature type="domain" description="O-antigen ligase-related" evidence="6">
    <location>
        <begin position="267"/>
        <end position="424"/>
    </location>
</feature>
<dbReference type="InterPro" id="IPR051533">
    <property type="entry name" value="WaaL-like"/>
</dbReference>
<proteinExistence type="predicted"/>
<evidence type="ECO:0000256" key="2">
    <source>
        <dbReference type="ARBA" id="ARBA00022692"/>
    </source>
</evidence>
<feature type="transmembrane region" description="Helical" evidence="5">
    <location>
        <begin position="258"/>
        <end position="275"/>
    </location>
</feature>
<dbReference type="Proteomes" id="UP000597444">
    <property type="component" value="Unassembled WGS sequence"/>
</dbReference>
<feature type="transmembrane region" description="Helical" evidence="5">
    <location>
        <begin position="110"/>
        <end position="127"/>
    </location>
</feature>
<feature type="transmembrane region" description="Helical" evidence="5">
    <location>
        <begin position="163"/>
        <end position="183"/>
    </location>
</feature>
<dbReference type="RefSeq" id="WP_220208783.1">
    <property type="nucleotide sequence ID" value="NZ_BNJK01000002.1"/>
</dbReference>
<feature type="transmembrane region" description="Helical" evidence="5">
    <location>
        <begin position="195"/>
        <end position="216"/>
    </location>
</feature>
<feature type="transmembrane region" description="Helical" evidence="5">
    <location>
        <begin position="281"/>
        <end position="298"/>
    </location>
</feature>
<reference evidence="7" key="1">
    <citation type="submission" date="2020-10" db="EMBL/GenBank/DDBJ databases">
        <title>Taxonomic study of unclassified bacteria belonging to the class Ktedonobacteria.</title>
        <authorList>
            <person name="Yabe S."/>
            <person name="Wang C.M."/>
            <person name="Zheng Y."/>
            <person name="Sakai Y."/>
            <person name="Cavaletti L."/>
            <person name="Monciardini P."/>
            <person name="Donadio S."/>
        </authorList>
    </citation>
    <scope>NUCLEOTIDE SEQUENCE</scope>
    <source>
        <strain evidence="7">ID150040</strain>
    </source>
</reference>